<dbReference type="InterPro" id="IPR016940">
    <property type="entry name" value="ComGC"/>
</dbReference>
<accession>A0A0V8JFD6</accession>
<feature type="propeptide" id="PRO_5035524085" evidence="11">
    <location>
        <begin position="1"/>
        <end position="8"/>
    </location>
</feature>
<evidence type="ECO:0000256" key="6">
    <source>
        <dbReference type="ARBA" id="ARBA00022989"/>
    </source>
</evidence>
<dbReference type="AlphaFoldDB" id="A0A0V8JFD6"/>
<evidence type="ECO:0000313" key="12">
    <source>
        <dbReference type="EMBL" id="KSU85739.1"/>
    </source>
</evidence>
<sequence>MKELSEDGFTLIEMMIVLLIISVLLLIALPSMAKNLGVAKDIGCKATIDLVQGQVGAYEAEKGTKLTDLSTLVTEDYVDTVKCPSGKALELQNGVVVEAGN</sequence>
<dbReference type="GO" id="GO:0005886">
    <property type="term" value="C:plasma membrane"/>
    <property type="evidence" value="ECO:0007669"/>
    <property type="project" value="UniProtKB-SubCell"/>
</dbReference>
<dbReference type="RefSeq" id="WP_061971021.1">
    <property type="nucleotide sequence ID" value="NZ_CP126109.1"/>
</dbReference>
<dbReference type="GO" id="GO:0009986">
    <property type="term" value="C:cell surface"/>
    <property type="evidence" value="ECO:0007669"/>
    <property type="project" value="UniProtKB-SubCell"/>
</dbReference>
<feature type="chain" id="PRO_5035524084" description="ComG operon protein 3" evidence="11">
    <location>
        <begin position="9"/>
        <end position="101"/>
    </location>
</feature>
<dbReference type="GO" id="GO:0030420">
    <property type="term" value="P:establishment of competence for transformation"/>
    <property type="evidence" value="ECO:0007669"/>
    <property type="project" value="UniProtKB-UniRule"/>
</dbReference>
<keyword evidence="5" id="KW-0812">Transmembrane</keyword>
<dbReference type="Gene3D" id="3.30.700.10">
    <property type="entry name" value="Glycoprotein, Type 4 Pilin"/>
    <property type="match status" value="1"/>
</dbReference>
<keyword evidence="6" id="KW-1133">Transmembrane helix</keyword>
<evidence type="ECO:0000256" key="11">
    <source>
        <dbReference type="PIRSR" id="PIRSR029928-50"/>
    </source>
</evidence>
<evidence type="ECO:0000256" key="10">
    <source>
        <dbReference type="PIRNR" id="PIRNR029928"/>
    </source>
</evidence>
<dbReference type="Proteomes" id="UP000054099">
    <property type="component" value="Unassembled WGS sequence"/>
</dbReference>
<comment type="caution">
    <text evidence="12">The sequence shown here is derived from an EMBL/GenBank/DDBJ whole genome shotgun (WGS) entry which is preliminary data.</text>
</comment>
<evidence type="ECO:0000313" key="13">
    <source>
        <dbReference type="Proteomes" id="UP000054099"/>
    </source>
</evidence>
<keyword evidence="3 10" id="KW-1003">Cell membrane</keyword>
<evidence type="ECO:0000256" key="2">
    <source>
        <dbReference type="ARBA" id="ARBA00004241"/>
    </source>
</evidence>
<dbReference type="SUPFAM" id="SSF54523">
    <property type="entry name" value="Pili subunits"/>
    <property type="match status" value="1"/>
</dbReference>
<evidence type="ECO:0000256" key="1">
    <source>
        <dbReference type="ARBA" id="ARBA00004162"/>
    </source>
</evidence>
<dbReference type="NCBIfam" id="TIGR02532">
    <property type="entry name" value="IV_pilin_GFxxxE"/>
    <property type="match status" value="1"/>
</dbReference>
<proteinExistence type="inferred from homology"/>
<comment type="similarity">
    <text evidence="9 10">Belongs to the ComGC family.</text>
</comment>
<evidence type="ECO:0000256" key="7">
    <source>
        <dbReference type="ARBA" id="ARBA00023136"/>
    </source>
</evidence>
<dbReference type="PIRSF" id="PIRSF029928">
    <property type="entry name" value="Late_competence_ComGC"/>
    <property type="match status" value="1"/>
</dbReference>
<keyword evidence="13" id="KW-1185">Reference proteome</keyword>
<keyword evidence="7" id="KW-0472">Membrane</keyword>
<comment type="subcellular location">
    <subcellularLocation>
        <location evidence="1">Cell membrane</location>
        <topology evidence="1">Single-pass membrane protein</topology>
    </subcellularLocation>
    <subcellularLocation>
        <location evidence="2">Cell surface</location>
    </subcellularLocation>
</comment>
<organism evidence="12 13">
    <name type="scientific">Fictibacillus enclensis</name>
    <dbReference type="NCBI Taxonomy" id="1017270"/>
    <lineage>
        <taxon>Bacteria</taxon>
        <taxon>Bacillati</taxon>
        <taxon>Bacillota</taxon>
        <taxon>Bacilli</taxon>
        <taxon>Bacillales</taxon>
        <taxon>Fictibacillaceae</taxon>
        <taxon>Fictibacillus</taxon>
    </lineage>
</organism>
<reference evidence="12 13" key="1">
    <citation type="journal article" date="2014" name="Antonie Van Leeuwenhoek">
        <title>Fictibacillus enclensis sp. nov., isolated from marine sediment.</title>
        <authorList>
            <person name="Dastager S.G."/>
            <person name="Mawlankar R."/>
            <person name="Srinivasan K."/>
            <person name="Tang S.K."/>
            <person name="Lee J.C."/>
            <person name="Ramana V.V."/>
            <person name="Shouche Y.S."/>
        </authorList>
    </citation>
    <scope>NUCLEOTIDE SEQUENCE [LARGE SCALE GENOMIC DNA]</scope>
    <source>
        <strain evidence="12 13">NIO-1003</strain>
    </source>
</reference>
<dbReference type="NCBIfam" id="NF040999">
    <property type="entry name" value="pilin_ComGC"/>
    <property type="match status" value="1"/>
</dbReference>
<evidence type="ECO:0000256" key="9">
    <source>
        <dbReference type="ARBA" id="ARBA00043982"/>
    </source>
</evidence>
<keyword evidence="10" id="KW-0813">Transport</keyword>
<comment type="subunit">
    <text evidence="10">Homodimer.</text>
</comment>
<protein>
    <recommendedName>
        <fullName evidence="10">ComG operon protein 3</fullName>
    </recommendedName>
</protein>
<dbReference type="OrthoDB" id="1798043at2"/>
<feature type="modified residue" description="N-methylphenylalanine" evidence="11">
    <location>
        <position position="9"/>
    </location>
</feature>
<dbReference type="EMBL" id="LNQN01000001">
    <property type="protein sequence ID" value="KSU85739.1"/>
    <property type="molecule type" value="Genomic_DNA"/>
</dbReference>
<dbReference type="Pfam" id="PF07963">
    <property type="entry name" value="N_methyl"/>
    <property type="match status" value="1"/>
</dbReference>
<evidence type="ECO:0000256" key="8">
    <source>
        <dbReference type="ARBA" id="ARBA00023287"/>
    </source>
</evidence>
<evidence type="ECO:0000256" key="3">
    <source>
        <dbReference type="ARBA" id="ARBA00022475"/>
    </source>
</evidence>
<keyword evidence="8 10" id="KW-0178">Competence</keyword>
<evidence type="ECO:0000256" key="5">
    <source>
        <dbReference type="ARBA" id="ARBA00022692"/>
    </source>
</evidence>
<keyword evidence="4 11" id="KW-0488">Methylation</keyword>
<evidence type="ECO:0000256" key="4">
    <source>
        <dbReference type="ARBA" id="ARBA00022481"/>
    </source>
</evidence>
<dbReference type="InterPro" id="IPR045584">
    <property type="entry name" value="Pilin-like"/>
</dbReference>
<dbReference type="InterPro" id="IPR012902">
    <property type="entry name" value="N_methyl_site"/>
</dbReference>
<comment type="function">
    <text evidence="10">Required for transformation and DNA binding.</text>
</comment>
<name>A0A0V8JFD6_9BACL</name>
<gene>
    <name evidence="12" type="ORF">AS030_09645</name>
</gene>